<sequence length="121" mass="12856">MTTDDDARAATEFRDIPEADCDRALDLTYSVFHLTPGDKTRRRHAWMLRAGLRVGAYDGGQLAGVAGAHRLDNRPLRLIDPAEAPAVLAPHYDATWRGGPAGSPATRAGGAAGHRTSTAPV</sequence>
<evidence type="ECO:0000256" key="1">
    <source>
        <dbReference type="SAM" id="MobiDB-lite"/>
    </source>
</evidence>
<protein>
    <recommendedName>
        <fullName evidence="4">GNAT family N-acetyltransferase</fullName>
    </recommendedName>
</protein>
<organism evidence="2 3">
    <name type="scientific">Streptomyces mooreae</name>
    <dbReference type="NCBI Taxonomy" id="3075523"/>
    <lineage>
        <taxon>Bacteria</taxon>
        <taxon>Bacillati</taxon>
        <taxon>Actinomycetota</taxon>
        <taxon>Actinomycetes</taxon>
        <taxon>Kitasatosporales</taxon>
        <taxon>Streptomycetaceae</taxon>
        <taxon>Streptomyces</taxon>
    </lineage>
</organism>
<evidence type="ECO:0000313" key="2">
    <source>
        <dbReference type="EMBL" id="MDT0455936.1"/>
    </source>
</evidence>
<accession>A0ABU2T3X7</accession>
<dbReference type="EMBL" id="JAVRFE010000009">
    <property type="protein sequence ID" value="MDT0455936.1"/>
    <property type="molecule type" value="Genomic_DNA"/>
</dbReference>
<dbReference type="Proteomes" id="UP001180551">
    <property type="component" value="Unassembled WGS sequence"/>
</dbReference>
<dbReference type="RefSeq" id="WP_311623228.1">
    <property type="nucleotide sequence ID" value="NZ_JAVRFE010000009.1"/>
</dbReference>
<evidence type="ECO:0008006" key="4">
    <source>
        <dbReference type="Google" id="ProtNLM"/>
    </source>
</evidence>
<gene>
    <name evidence="2" type="ORF">RM550_09315</name>
</gene>
<feature type="compositionally biased region" description="Low complexity" evidence="1">
    <location>
        <begin position="105"/>
        <end position="121"/>
    </location>
</feature>
<evidence type="ECO:0000313" key="3">
    <source>
        <dbReference type="Proteomes" id="UP001180551"/>
    </source>
</evidence>
<feature type="region of interest" description="Disordered" evidence="1">
    <location>
        <begin position="97"/>
        <end position="121"/>
    </location>
</feature>
<name>A0ABU2T3X7_9ACTN</name>
<reference evidence="2" key="1">
    <citation type="submission" date="2024-05" db="EMBL/GenBank/DDBJ databases">
        <title>30 novel species of actinomycetes from the DSMZ collection.</title>
        <authorList>
            <person name="Nouioui I."/>
        </authorList>
    </citation>
    <scope>NUCLEOTIDE SEQUENCE</scope>
    <source>
        <strain evidence="2">DSM 41527</strain>
    </source>
</reference>
<dbReference type="SUPFAM" id="SSF55729">
    <property type="entry name" value="Acyl-CoA N-acyltransferases (Nat)"/>
    <property type="match status" value="1"/>
</dbReference>
<keyword evidence="3" id="KW-1185">Reference proteome</keyword>
<proteinExistence type="predicted"/>
<comment type="caution">
    <text evidence="2">The sequence shown here is derived from an EMBL/GenBank/DDBJ whole genome shotgun (WGS) entry which is preliminary data.</text>
</comment>
<dbReference type="InterPro" id="IPR016181">
    <property type="entry name" value="Acyl_CoA_acyltransferase"/>
</dbReference>